<gene>
    <name evidence="9" type="ORF">CI109_107045</name>
</gene>
<reference evidence="9" key="2">
    <citation type="submission" date="2024-01" db="EMBL/GenBank/DDBJ databases">
        <title>Comparative genomics of Cryptococcus and Kwoniella reveals pathogenesis evolution and contrasting modes of karyotype evolution via chromosome fusion or intercentromeric recombination.</title>
        <authorList>
            <person name="Coelho M.A."/>
            <person name="David-Palma M."/>
            <person name="Shea T."/>
            <person name="Bowers K."/>
            <person name="McGinley-Smith S."/>
            <person name="Mohammad A.W."/>
            <person name="Gnirke A."/>
            <person name="Yurkov A.M."/>
            <person name="Nowrousian M."/>
            <person name="Sun S."/>
            <person name="Cuomo C.A."/>
            <person name="Heitman J."/>
        </authorList>
    </citation>
    <scope>NUCLEOTIDE SEQUENCE</scope>
    <source>
        <strain evidence="9">CBS 12478</strain>
    </source>
</reference>
<dbReference type="KEGG" id="ksn:43591744"/>
<comment type="subcellular location">
    <subcellularLocation>
        <location evidence="1">Membrane</location>
        <topology evidence="1">Multi-pass membrane protein</topology>
    </subcellularLocation>
</comment>
<keyword evidence="2" id="KW-0813">Transport</keyword>
<keyword evidence="5 8" id="KW-0472">Membrane</keyword>
<keyword evidence="4 8" id="KW-1133">Transmembrane helix</keyword>
<dbReference type="SUPFAM" id="SSF103473">
    <property type="entry name" value="MFS general substrate transporter"/>
    <property type="match status" value="1"/>
</dbReference>
<protein>
    <submittedName>
        <fullName evidence="9">Uncharacterized protein</fullName>
    </submittedName>
</protein>
<dbReference type="EMBL" id="CP144063">
    <property type="protein sequence ID" value="WWD22552.1"/>
    <property type="molecule type" value="Genomic_DNA"/>
</dbReference>
<evidence type="ECO:0000256" key="2">
    <source>
        <dbReference type="ARBA" id="ARBA00022448"/>
    </source>
</evidence>
<evidence type="ECO:0000256" key="8">
    <source>
        <dbReference type="SAM" id="Phobius"/>
    </source>
</evidence>
<feature type="transmembrane region" description="Helical" evidence="8">
    <location>
        <begin position="230"/>
        <end position="250"/>
    </location>
</feature>
<feature type="transmembrane region" description="Helical" evidence="8">
    <location>
        <begin position="455"/>
        <end position="476"/>
    </location>
</feature>
<comment type="similarity">
    <text evidence="6">Belongs to the major facilitator superfamily. Allantoate permease family.</text>
</comment>
<evidence type="ECO:0000313" key="10">
    <source>
        <dbReference type="Proteomes" id="UP000322225"/>
    </source>
</evidence>
<dbReference type="PANTHER" id="PTHR43791">
    <property type="entry name" value="PERMEASE-RELATED"/>
    <property type="match status" value="1"/>
</dbReference>
<dbReference type="GO" id="GO:0016020">
    <property type="term" value="C:membrane"/>
    <property type="evidence" value="ECO:0007669"/>
    <property type="project" value="UniProtKB-SubCell"/>
</dbReference>
<feature type="region of interest" description="Disordered" evidence="7">
    <location>
        <begin position="1"/>
        <end position="24"/>
    </location>
</feature>
<dbReference type="PANTHER" id="PTHR43791:SF63">
    <property type="entry name" value="HIGH AFFINITY CYSTEINE TRANSPORTER"/>
    <property type="match status" value="1"/>
</dbReference>
<keyword evidence="10" id="KW-1185">Reference proteome</keyword>
<dbReference type="OrthoDB" id="6730379at2759"/>
<dbReference type="InterPro" id="IPR011701">
    <property type="entry name" value="MFS"/>
</dbReference>
<feature type="compositionally biased region" description="Basic and acidic residues" evidence="7">
    <location>
        <begin position="1"/>
        <end position="13"/>
    </location>
</feature>
<evidence type="ECO:0000256" key="7">
    <source>
        <dbReference type="SAM" id="MobiDB-lite"/>
    </source>
</evidence>
<feature type="transmembrane region" description="Helical" evidence="8">
    <location>
        <begin position="424"/>
        <end position="443"/>
    </location>
</feature>
<evidence type="ECO:0000256" key="5">
    <source>
        <dbReference type="ARBA" id="ARBA00023136"/>
    </source>
</evidence>
<dbReference type="FunFam" id="1.20.1250.20:FF:000064">
    <property type="entry name" value="MFS allantoate transporter"/>
    <property type="match status" value="1"/>
</dbReference>
<reference evidence="9" key="1">
    <citation type="submission" date="2017-08" db="EMBL/GenBank/DDBJ databases">
        <authorList>
            <person name="Cuomo C."/>
            <person name="Billmyre B."/>
            <person name="Heitman J."/>
        </authorList>
    </citation>
    <scope>NUCLEOTIDE SEQUENCE</scope>
    <source>
        <strain evidence="9">CBS 12478</strain>
    </source>
</reference>
<name>A0A5M6BQL2_9TREE</name>
<organism evidence="9 10">
    <name type="scientific">Kwoniella shandongensis</name>
    <dbReference type="NCBI Taxonomy" id="1734106"/>
    <lineage>
        <taxon>Eukaryota</taxon>
        <taxon>Fungi</taxon>
        <taxon>Dikarya</taxon>
        <taxon>Basidiomycota</taxon>
        <taxon>Agaricomycotina</taxon>
        <taxon>Tremellomycetes</taxon>
        <taxon>Tremellales</taxon>
        <taxon>Cryptococcaceae</taxon>
        <taxon>Kwoniella</taxon>
    </lineage>
</organism>
<dbReference type="GO" id="GO:0022857">
    <property type="term" value="F:transmembrane transporter activity"/>
    <property type="evidence" value="ECO:0007669"/>
    <property type="project" value="InterPro"/>
</dbReference>
<evidence type="ECO:0000256" key="3">
    <source>
        <dbReference type="ARBA" id="ARBA00022692"/>
    </source>
</evidence>
<dbReference type="Pfam" id="PF07690">
    <property type="entry name" value="MFS_1"/>
    <property type="match status" value="1"/>
</dbReference>
<dbReference type="RefSeq" id="XP_031858112.1">
    <property type="nucleotide sequence ID" value="XM_032007573.1"/>
</dbReference>
<dbReference type="Gene3D" id="1.20.1250.20">
    <property type="entry name" value="MFS general substrate transporter like domains"/>
    <property type="match status" value="1"/>
</dbReference>
<evidence type="ECO:0000313" key="9">
    <source>
        <dbReference type="EMBL" id="WWD22552.1"/>
    </source>
</evidence>
<proteinExistence type="inferred from homology"/>
<dbReference type="GeneID" id="43591744"/>
<sequence>MSDKLADTDEKNLSNDTEAQTKVLPVGETDGAHHVQLDDVDEAAAFVAGFKGEITPEMAARVRRKCDRHLLPLMMILYFVQFTDKTTLGSSSILGIRKDTHLSQAQYNWLGTIFYLAYLIFEWPQTLGLQKFPPGKWMAVNILVWATALCCHAACKNFAGLFVCRFFLGVCEGSITAGFLIVTSMFYTHAEATQRVGYWFLMNGTAQIFNGLVSFGVFHIDPEKLAPWKAYMLITGILTLIVGICFWFFIPDSPMKARFLTQEEKIIAIERLRGESTGVENKTWKREQFIEALTDWKAWAFAIYAASNNVANSLTNQSALIINSFGFTVGQTALLGCVSGVIEILTILSSVLFIRKFPNSRGYIGASYAIPNIISGVLMVALPWTARAGLLVAVYLGGVGTPGFVLSLSWCAESNAGHTKKTTTNAMLLIGYCLGNLLSPQMWQAKYAPRYYVPWGIILGTYVVNPLILLTIRFFLNKENKRRDRLASTGQIQIEKYVDEHGNEIDSTFLDITDRKNMAFRYPL</sequence>
<evidence type="ECO:0000256" key="1">
    <source>
        <dbReference type="ARBA" id="ARBA00004141"/>
    </source>
</evidence>
<feature type="transmembrane region" description="Helical" evidence="8">
    <location>
        <begin position="366"/>
        <end position="386"/>
    </location>
</feature>
<dbReference type="Proteomes" id="UP000322225">
    <property type="component" value="Chromosome 13"/>
</dbReference>
<feature type="transmembrane region" description="Helical" evidence="8">
    <location>
        <begin position="137"/>
        <end position="155"/>
    </location>
</feature>
<dbReference type="InterPro" id="IPR036259">
    <property type="entry name" value="MFS_trans_sf"/>
</dbReference>
<feature type="transmembrane region" description="Helical" evidence="8">
    <location>
        <begin position="198"/>
        <end position="218"/>
    </location>
</feature>
<feature type="transmembrane region" description="Helical" evidence="8">
    <location>
        <begin position="333"/>
        <end position="354"/>
    </location>
</feature>
<dbReference type="AlphaFoldDB" id="A0A5M6BQL2"/>
<feature type="transmembrane region" description="Helical" evidence="8">
    <location>
        <begin position="107"/>
        <end position="125"/>
    </location>
</feature>
<keyword evidence="3 8" id="KW-0812">Transmembrane</keyword>
<feature type="transmembrane region" description="Helical" evidence="8">
    <location>
        <begin position="162"/>
        <end position="186"/>
    </location>
</feature>
<evidence type="ECO:0000256" key="6">
    <source>
        <dbReference type="ARBA" id="ARBA00037968"/>
    </source>
</evidence>
<evidence type="ECO:0000256" key="4">
    <source>
        <dbReference type="ARBA" id="ARBA00022989"/>
    </source>
</evidence>
<accession>A0A5M6BQL2</accession>
<feature type="transmembrane region" description="Helical" evidence="8">
    <location>
        <begin position="392"/>
        <end position="412"/>
    </location>
</feature>